<dbReference type="CDD" id="cd06261">
    <property type="entry name" value="TM_PBP2"/>
    <property type="match status" value="1"/>
</dbReference>
<feature type="transmembrane region" description="Helical" evidence="7">
    <location>
        <begin position="175"/>
        <end position="194"/>
    </location>
</feature>
<name>U1GZ60_TRESO</name>
<evidence type="ECO:0000256" key="4">
    <source>
        <dbReference type="ARBA" id="ARBA00022692"/>
    </source>
</evidence>
<evidence type="ECO:0000313" key="9">
    <source>
        <dbReference type="EMBL" id="ERF61839.1"/>
    </source>
</evidence>
<dbReference type="eggNOG" id="COG1175">
    <property type="taxonomic scope" value="Bacteria"/>
</dbReference>
<evidence type="ECO:0000256" key="2">
    <source>
        <dbReference type="ARBA" id="ARBA00022448"/>
    </source>
</evidence>
<dbReference type="EMBL" id="AUZJ01000002">
    <property type="protein sequence ID" value="ERF61839.1"/>
    <property type="molecule type" value="Genomic_DNA"/>
</dbReference>
<reference evidence="9 10" key="1">
    <citation type="submission" date="2013-08" db="EMBL/GenBank/DDBJ databases">
        <authorList>
            <person name="Durkin A.S."/>
            <person name="Haft D.R."/>
            <person name="McCorrison J."/>
            <person name="Torralba M."/>
            <person name="Gillis M."/>
            <person name="Haft D.H."/>
            <person name="Methe B."/>
            <person name="Sutton G."/>
            <person name="Nelson K.E."/>
        </authorList>
    </citation>
    <scope>NUCLEOTIDE SEQUENCE [LARGE SCALE GENOMIC DNA]</scope>
    <source>
        <strain evidence="9 10">VPI DR56BR1116</strain>
    </source>
</reference>
<dbReference type="AlphaFoldDB" id="U1GZ60"/>
<dbReference type="STRING" id="1125725.HMPREF1325_1771"/>
<keyword evidence="6 7" id="KW-0472">Membrane</keyword>
<protein>
    <submittedName>
        <fullName evidence="9">Putative transmembrane permease MsmF</fullName>
    </submittedName>
</protein>
<keyword evidence="3" id="KW-1003">Cell membrane</keyword>
<dbReference type="PANTHER" id="PTHR30193">
    <property type="entry name" value="ABC TRANSPORTER PERMEASE PROTEIN"/>
    <property type="match status" value="1"/>
</dbReference>
<feature type="transmembrane region" description="Helical" evidence="7">
    <location>
        <begin position="272"/>
        <end position="292"/>
    </location>
</feature>
<comment type="similarity">
    <text evidence="7">Belongs to the binding-protein-dependent transport system permease family.</text>
</comment>
<dbReference type="RefSeq" id="WP_021329103.1">
    <property type="nucleotide sequence ID" value="NZ_AUZJ01000002.1"/>
</dbReference>
<evidence type="ECO:0000256" key="1">
    <source>
        <dbReference type="ARBA" id="ARBA00004651"/>
    </source>
</evidence>
<dbReference type="OrthoDB" id="9787541at2"/>
<proteinExistence type="inferred from homology"/>
<dbReference type="GO" id="GO:0055085">
    <property type="term" value="P:transmembrane transport"/>
    <property type="evidence" value="ECO:0007669"/>
    <property type="project" value="InterPro"/>
</dbReference>
<evidence type="ECO:0000256" key="6">
    <source>
        <dbReference type="ARBA" id="ARBA00023136"/>
    </source>
</evidence>
<feature type="transmembrane region" description="Helical" evidence="7">
    <location>
        <begin position="225"/>
        <end position="245"/>
    </location>
</feature>
<dbReference type="PATRIC" id="fig|1125725.3.peg.26"/>
<feature type="transmembrane region" description="Helical" evidence="7">
    <location>
        <begin position="117"/>
        <end position="137"/>
    </location>
</feature>
<dbReference type="Pfam" id="PF00528">
    <property type="entry name" value="BPD_transp_1"/>
    <property type="match status" value="1"/>
</dbReference>
<comment type="subcellular location">
    <subcellularLocation>
        <location evidence="1 7">Cell membrane</location>
        <topology evidence="1 7">Multi-pass membrane protein</topology>
    </subcellularLocation>
</comment>
<evidence type="ECO:0000256" key="5">
    <source>
        <dbReference type="ARBA" id="ARBA00022989"/>
    </source>
</evidence>
<sequence length="300" mass="33589">MKSYSKKLSGLQKSQARTARIYCIPAFLCIFIFYFFPFVLAVFYSFTNKMLVPRMGKPTDFVGLQNYLRLFTNETAAIAFRNTALYALMVVPAVLLLGTILAVFVNKQLTGVKVFRAVYFSPQVVTMTVVAVVWSYIFSPGQAGLLNSFLGVFGIPPQTWLQNGNQALPCLAFMYIWQTLGLEMVIILGGLQYIPHELYEASYLDGCSVAQRFFYITIPMLRNTLVYVLISVTIGSLKLFTQVYVLTNGGPKNATVSVIYLLYKAGFINNQVGYSSAIAVVFFLIVFAVSLMQNHLTKEK</sequence>
<keyword evidence="2 7" id="KW-0813">Transport</keyword>
<evidence type="ECO:0000256" key="3">
    <source>
        <dbReference type="ARBA" id="ARBA00022475"/>
    </source>
</evidence>
<gene>
    <name evidence="9" type="ORF">HMPREF1325_1771</name>
</gene>
<dbReference type="SUPFAM" id="SSF161098">
    <property type="entry name" value="MetI-like"/>
    <property type="match status" value="1"/>
</dbReference>
<evidence type="ECO:0000259" key="8">
    <source>
        <dbReference type="PROSITE" id="PS50928"/>
    </source>
</evidence>
<dbReference type="InterPro" id="IPR035906">
    <property type="entry name" value="MetI-like_sf"/>
</dbReference>
<dbReference type="InterPro" id="IPR000515">
    <property type="entry name" value="MetI-like"/>
</dbReference>
<comment type="caution">
    <text evidence="9">The sequence shown here is derived from an EMBL/GenBank/DDBJ whole genome shotgun (WGS) entry which is preliminary data.</text>
</comment>
<feature type="transmembrane region" description="Helical" evidence="7">
    <location>
        <begin position="84"/>
        <end position="105"/>
    </location>
</feature>
<feature type="domain" description="ABC transmembrane type-1" evidence="8">
    <location>
        <begin position="80"/>
        <end position="293"/>
    </location>
</feature>
<dbReference type="Proteomes" id="UP000016412">
    <property type="component" value="Unassembled WGS sequence"/>
</dbReference>
<keyword evidence="4 7" id="KW-0812">Transmembrane</keyword>
<dbReference type="GO" id="GO:0005886">
    <property type="term" value="C:plasma membrane"/>
    <property type="evidence" value="ECO:0007669"/>
    <property type="project" value="UniProtKB-SubCell"/>
</dbReference>
<evidence type="ECO:0000313" key="10">
    <source>
        <dbReference type="Proteomes" id="UP000016412"/>
    </source>
</evidence>
<dbReference type="Gene3D" id="1.10.3720.10">
    <property type="entry name" value="MetI-like"/>
    <property type="match status" value="1"/>
</dbReference>
<accession>U1GZ60</accession>
<dbReference type="PANTHER" id="PTHR30193:SF37">
    <property type="entry name" value="INNER MEMBRANE ABC TRANSPORTER PERMEASE PROTEIN YCJO"/>
    <property type="match status" value="1"/>
</dbReference>
<feature type="transmembrane region" description="Helical" evidence="7">
    <location>
        <begin position="21"/>
        <end position="46"/>
    </location>
</feature>
<keyword evidence="5 7" id="KW-1133">Transmembrane helix</keyword>
<dbReference type="InterPro" id="IPR051393">
    <property type="entry name" value="ABC_transporter_permease"/>
</dbReference>
<dbReference type="PROSITE" id="PS50928">
    <property type="entry name" value="ABC_TM1"/>
    <property type="match status" value="1"/>
</dbReference>
<organism evidence="9 10">
    <name type="scientific">Treponema socranskii subsp. socranskii VPI DR56BR1116 = ATCC 35536</name>
    <dbReference type="NCBI Taxonomy" id="1125725"/>
    <lineage>
        <taxon>Bacteria</taxon>
        <taxon>Pseudomonadati</taxon>
        <taxon>Spirochaetota</taxon>
        <taxon>Spirochaetia</taxon>
        <taxon>Spirochaetales</taxon>
        <taxon>Treponemataceae</taxon>
        <taxon>Treponema</taxon>
    </lineage>
</organism>
<evidence type="ECO:0000256" key="7">
    <source>
        <dbReference type="RuleBase" id="RU363032"/>
    </source>
</evidence>